<evidence type="ECO:0000313" key="1">
    <source>
        <dbReference type="EMBL" id="PTD16977.1"/>
    </source>
</evidence>
<reference evidence="1 2" key="1">
    <citation type="submission" date="2017-11" db="EMBL/GenBank/DDBJ databases">
        <title>Sphingomonas oleivorans sp. nov., isolated from oil-contaminated soil.</title>
        <authorList>
            <person name="Wang L."/>
            <person name="Chen L."/>
        </authorList>
    </citation>
    <scope>NUCLEOTIDE SEQUENCE [LARGE SCALE GENOMIC DNA]</scope>
    <source>
        <strain evidence="1 2">K101</strain>
    </source>
</reference>
<evidence type="ECO:0008006" key="3">
    <source>
        <dbReference type="Google" id="ProtNLM"/>
    </source>
</evidence>
<dbReference type="RefSeq" id="WP_107395747.1">
    <property type="nucleotide sequence ID" value="NZ_PHHF01000076.1"/>
</dbReference>
<accession>A0A2T4HMI4</accession>
<dbReference type="EMBL" id="PHHF01000076">
    <property type="protein sequence ID" value="PTD16977.1"/>
    <property type="molecule type" value="Genomic_DNA"/>
</dbReference>
<name>A0A2T4HMI4_9SPHN</name>
<proteinExistence type="predicted"/>
<dbReference type="AlphaFoldDB" id="A0A2T4HMI4"/>
<protein>
    <recommendedName>
        <fullName evidence="3">Peptidoglycan endopeptidase</fullName>
    </recommendedName>
</protein>
<comment type="caution">
    <text evidence="1">The sequence shown here is derived from an EMBL/GenBank/DDBJ whole genome shotgun (WGS) entry which is preliminary data.</text>
</comment>
<keyword evidence="2" id="KW-1185">Reference proteome</keyword>
<organism evidence="1 2">
    <name type="scientific">Edaphosphingomonas fennica</name>
    <dbReference type="NCBI Taxonomy" id="114404"/>
    <lineage>
        <taxon>Bacteria</taxon>
        <taxon>Pseudomonadati</taxon>
        <taxon>Pseudomonadota</taxon>
        <taxon>Alphaproteobacteria</taxon>
        <taxon>Sphingomonadales</taxon>
        <taxon>Rhizorhabdaceae</taxon>
        <taxon>Edaphosphingomonas</taxon>
    </lineage>
</organism>
<sequence>MSAAIVARARACIGARFRPQGRNIAEGLDCVGLAAIACDVPAPARDYALRGGDGDRIAAGLAAAGLIPVPWPEALPGDVLLVEAGPAQAHLLVLTDVGFVHADAGLRRVVETPGRPPWPVLGAWRGT</sequence>
<dbReference type="Proteomes" id="UP000241206">
    <property type="component" value="Unassembled WGS sequence"/>
</dbReference>
<gene>
    <name evidence="1" type="ORF">CV103_18240</name>
</gene>
<dbReference type="Gene3D" id="3.90.1720.10">
    <property type="entry name" value="endopeptidase domain like (from Nostoc punctiforme)"/>
    <property type="match status" value="1"/>
</dbReference>
<evidence type="ECO:0000313" key="2">
    <source>
        <dbReference type="Proteomes" id="UP000241206"/>
    </source>
</evidence>